<evidence type="ECO:0000256" key="2">
    <source>
        <dbReference type="ARBA" id="ARBA00022692"/>
    </source>
</evidence>
<proteinExistence type="predicted"/>
<evidence type="ECO:0000313" key="11">
    <source>
        <dbReference type="EMBL" id="TSM44130.1"/>
    </source>
</evidence>
<dbReference type="InterPro" id="IPR013836">
    <property type="entry name" value="CD34/Podocalyxin"/>
</dbReference>
<dbReference type="GO" id="GO:0050901">
    <property type="term" value="P:leukocyte tethering or rolling"/>
    <property type="evidence" value="ECO:0007669"/>
    <property type="project" value="TreeGrafter"/>
</dbReference>
<dbReference type="AlphaFoldDB" id="A0A556U3V3"/>
<gene>
    <name evidence="11" type="ORF">Baya_7656</name>
</gene>
<evidence type="ECO:0000256" key="10">
    <source>
        <dbReference type="SAM" id="SignalP"/>
    </source>
</evidence>
<evidence type="ECO:0000256" key="1">
    <source>
        <dbReference type="ARBA" id="ARBA00004479"/>
    </source>
</evidence>
<evidence type="ECO:0000256" key="7">
    <source>
        <dbReference type="ARBA" id="ARBA00023180"/>
    </source>
</evidence>
<keyword evidence="7" id="KW-0325">Glycoprotein</keyword>
<evidence type="ECO:0000256" key="8">
    <source>
        <dbReference type="SAM" id="MobiDB-lite"/>
    </source>
</evidence>
<feature type="region of interest" description="Disordered" evidence="8">
    <location>
        <begin position="196"/>
        <end position="218"/>
    </location>
</feature>
<keyword evidence="2 9" id="KW-0812">Transmembrane</keyword>
<evidence type="ECO:0000256" key="3">
    <source>
        <dbReference type="ARBA" id="ARBA00022729"/>
    </source>
</evidence>
<dbReference type="Pfam" id="PF06365">
    <property type="entry name" value="CD34_antigen"/>
    <property type="match status" value="1"/>
</dbReference>
<comment type="subcellular location">
    <subcellularLocation>
        <location evidence="1">Membrane</location>
        <topology evidence="1">Single-pass type I membrane protein</topology>
    </subcellularLocation>
</comment>
<evidence type="ECO:0000256" key="6">
    <source>
        <dbReference type="ARBA" id="ARBA00023136"/>
    </source>
</evidence>
<feature type="compositionally biased region" description="Acidic residues" evidence="8">
    <location>
        <begin position="207"/>
        <end position="218"/>
    </location>
</feature>
<feature type="chain" id="PRO_5021976978" evidence="10">
    <location>
        <begin position="24"/>
        <end position="218"/>
    </location>
</feature>
<evidence type="ECO:0000256" key="4">
    <source>
        <dbReference type="ARBA" id="ARBA00022889"/>
    </source>
</evidence>
<dbReference type="Proteomes" id="UP000319801">
    <property type="component" value="Unassembled WGS sequence"/>
</dbReference>
<evidence type="ECO:0000256" key="9">
    <source>
        <dbReference type="SAM" id="Phobius"/>
    </source>
</evidence>
<dbReference type="EMBL" id="VCAZ01000045">
    <property type="protein sequence ID" value="TSM44130.1"/>
    <property type="molecule type" value="Genomic_DNA"/>
</dbReference>
<dbReference type="GO" id="GO:0005886">
    <property type="term" value="C:plasma membrane"/>
    <property type="evidence" value="ECO:0007669"/>
    <property type="project" value="UniProtKB-ARBA"/>
</dbReference>
<keyword evidence="6 9" id="KW-0472">Membrane</keyword>
<protein>
    <submittedName>
        <fullName evidence="11">Podocalyxin-like protein 2</fullName>
    </submittedName>
</protein>
<evidence type="ECO:0000313" key="12">
    <source>
        <dbReference type="Proteomes" id="UP000319801"/>
    </source>
</evidence>
<dbReference type="OrthoDB" id="6352820at2759"/>
<comment type="caution">
    <text evidence="11">The sequence shown here is derived from an EMBL/GenBank/DDBJ whole genome shotgun (WGS) entry which is preliminary data.</text>
</comment>
<reference evidence="11 12" key="1">
    <citation type="journal article" date="2019" name="Genome Biol. Evol.">
        <title>Whole-Genome Sequencing of the Giant Devil Catfish, Bagarius yarrelli.</title>
        <authorList>
            <person name="Jiang W."/>
            <person name="Lv Y."/>
            <person name="Cheng L."/>
            <person name="Yang K."/>
            <person name="Chao B."/>
            <person name="Wang X."/>
            <person name="Li Y."/>
            <person name="Pan X."/>
            <person name="You X."/>
            <person name="Zhang Y."/>
            <person name="Yang J."/>
            <person name="Li J."/>
            <person name="Zhang X."/>
            <person name="Liu S."/>
            <person name="Sun C."/>
            <person name="Yang J."/>
            <person name="Shi Q."/>
        </authorList>
    </citation>
    <scope>NUCLEOTIDE SEQUENCE [LARGE SCALE GENOMIC DNA]</scope>
    <source>
        <strain evidence="11">JWS20170419001</strain>
        <tissue evidence="11">Muscle</tissue>
    </source>
</reference>
<evidence type="ECO:0000256" key="5">
    <source>
        <dbReference type="ARBA" id="ARBA00022989"/>
    </source>
</evidence>
<accession>A0A556U3V3</accession>
<feature type="region of interest" description="Disordered" evidence="8">
    <location>
        <begin position="57"/>
        <end position="103"/>
    </location>
</feature>
<dbReference type="InterPro" id="IPR042397">
    <property type="entry name" value="PODXL2"/>
</dbReference>
<keyword evidence="4" id="KW-0130">Cell adhesion</keyword>
<keyword evidence="5 9" id="KW-1133">Transmembrane helix</keyword>
<sequence>MPGTPLHHLIIGFSLVLITLSKGLDGSPTSLSGLSASFQPIPDVSVGLEEQNSVRRNAENSAIPNLGESSQESSGYFSEDSEENKGPVALRKGDVQTEPNTSMDADSLMGVIATKDVLSMLGEVRRELNEIGVQNFSSVSMCHSRPSQTRSDYGKLFVVLVIIGSVCVIIIASGLIYICWQRRLPKMKSMVTGTGAWQSMSNKSSKDEEDNQEEDTHL</sequence>
<feature type="transmembrane region" description="Helical" evidence="9">
    <location>
        <begin position="156"/>
        <end position="180"/>
    </location>
</feature>
<feature type="compositionally biased region" description="Polar residues" evidence="8">
    <location>
        <begin position="59"/>
        <end position="76"/>
    </location>
</feature>
<dbReference type="PANTHER" id="PTHR15594:SF1">
    <property type="entry name" value="PODOCALYXIN-LIKE PROTEIN 2"/>
    <property type="match status" value="1"/>
</dbReference>
<keyword evidence="12" id="KW-1185">Reference proteome</keyword>
<name>A0A556U3V3_BAGYA</name>
<organism evidence="11 12">
    <name type="scientific">Bagarius yarrelli</name>
    <name type="common">Goonch</name>
    <name type="synonym">Bagrus yarrelli</name>
    <dbReference type="NCBI Taxonomy" id="175774"/>
    <lineage>
        <taxon>Eukaryota</taxon>
        <taxon>Metazoa</taxon>
        <taxon>Chordata</taxon>
        <taxon>Craniata</taxon>
        <taxon>Vertebrata</taxon>
        <taxon>Euteleostomi</taxon>
        <taxon>Actinopterygii</taxon>
        <taxon>Neopterygii</taxon>
        <taxon>Teleostei</taxon>
        <taxon>Ostariophysi</taxon>
        <taxon>Siluriformes</taxon>
        <taxon>Sisoridae</taxon>
        <taxon>Sisorinae</taxon>
        <taxon>Bagarius</taxon>
    </lineage>
</organism>
<keyword evidence="3 10" id="KW-0732">Signal</keyword>
<feature type="signal peptide" evidence="10">
    <location>
        <begin position="1"/>
        <end position="23"/>
    </location>
</feature>
<dbReference type="PANTHER" id="PTHR15594">
    <property type="entry name" value="PODOCALYXIN-LIKE PROTEIN 2"/>
    <property type="match status" value="1"/>
</dbReference>